<name>A0A0C3DQF2_9AGAM</name>
<evidence type="ECO:0000256" key="1">
    <source>
        <dbReference type="SAM" id="Phobius"/>
    </source>
</evidence>
<evidence type="ECO:0000313" key="3">
    <source>
        <dbReference type="Proteomes" id="UP000053989"/>
    </source>
</evidence>
<keyword evidence="3" id="KW-1185">Reference proteome</keyword>
<proteinExistence type="predicted"/>
<reference evidence="2 3" key="1">
    <citation type="submission" date="2014-04" db="EMBL/GenBank/DDBJ databases">
        <authorList>
            <consortium name="DOE Joint Genome Institute"/>
            <person name="Kuo A."/>
            <person name="Kohler A."/>
            <person name="Nagy L.G."/>
            <person name="Floudas D."/>
            <person name="Copeland A."/>
            <person name="Barry K.W."/>
            <person name="Cichocki N."/>
            <person name="Veneault-Fourrey C."/>
            <person name="LaButti K."/>
            <person name="Lindquist E.A."/>
            <person name="Lipzen A."/>
            <person name="Lundell T."/>
            <person name="Morin E."/>
            <person name="Murat C."/>
            <person name="Sun H."/>
            <person name="Tunlid A."/>
            <person name="Henrissat B."/>
            <person name="Grigoriev I.V."/>
            <person name="Hibbett D.S."/>
            <person name="Martin F."/>
            <person name="Nordberg H.P."/>
            <person name="Cantor M.N."/>
            <person name="Hua S.X."/>
        </authorList>
    </citation>
    <scope>NUCLEOTIDE SEQUENCE [LARGE SCALE GENOMIC DNA]</scope>
    <source>
        <strain evidence="2 3">Foug A</strain>
    </source>
</reference>
<protein>
    <submittedName>
        <fullName evidence="2">Uncharacterized protein</fullName>
    </submittedName>
</protein>
<keyword evidence="1" id="KW-0472">Membrane</keyword>
<feature type="transmembrane region" description="Helical" evidence="1">
    <location>
        <begin position="147"/>
        <end position="174"/>
    </location>
</feature>
<keyword evidence="1" id="KW-1133">Transmembrane helix</keyword>
<dbReference type="AlphaFoldDB" id="A0A0C3DQF2"/>
<keyword evidence="1" id="KW-0812">Transmembrane</keyword>
<evidence type="ECO:0000313" key="2">
    <source>
        <dbReference type="EMBL" id="KIM58221.1"/>
    </source>
</evidence>
<dbReference type="EMBL" id="KN822089">
    <property type="protein sequence ID" value="KIM58221.1"/>
    <property type="molecule type" value="Genomic_DNA"/>
</dbReference>
<dbReference type="InParanoid" id="A0A0C3DQF2"/>
<accession>A0A0C3DQF2</accession>
<reference evidence="3" key="2">
    <citation type="submission" date="2015-01" db="EMBL/GenBank/DDBJ databases">
        <title>Evolutionary Origins and Diversification of the Mycorrhizal Mutualists.</title>
        <authorList>
            <consortium name="DOE Joint Genome Institute"/>
            <consortium name="Mycorrhizal Genomics Consortium"/>
            <person name="Kohler A."/>
            <person name="Kuo A."/>
            <person name="Nagy L.G."/>
            <person name="Floudas D."/>
            <person name="Copeland A."/>
            <person name="Barry K.W."/>
            <person name="Cichocki N."/>
            <person name="Veneault-Fourrey C."/>
            <person name="LaButti K."/>
            <person name="Lindquist E.A."/>
            <person name="Lipzen A."/>
            <person name="Lundell T."/>
            <person name="Morin E."/>
            <person name="Murat C."/>
            <person name="Riley R."/>
            <person name="Ohm R."/>
            <person name="Sun H."/>
            <person name="Tunlid A."/>
            <person name="Henrissat B."/>
            <person name="Grigoriev I.V."/>
            <person name="Hibbett D.S."/>
            <person name="Martin F."/>
        </authorList>
    </citation>
    <scope>NUCLEOTIDE SEQUENCE [LARGE SCALE GENOMIC DNA]</scope>
    <source>
        <strain evidence="3">Foug A</strain>
    </source>
</reference>
<dbReference type="Proteomes" id="UP000053989">
    <property type="component" value="Unassembled WGS sequence"/>
</dbReference>
<sequence length="217" mass="23333">MTRTTTINAIVTTFTTSTTSPLLCVHSRMSTSTATTSTTNVRRCTRCLLPLPPSRSHWRLDDNYHLFDHQCATVAILTATTSIVQLVAQRDDDGPLRAPASSGACTNDDDDHHMATTHLRPIILVTILADLLFCPMAWFAAFERAELILSVTSVLCLIWASGGASSSCVGVVLVTSLFSHVPLMGRVGVSTGSRVVRTSFSLDSCCFAVVVCLVAWG</sequence>
<organism evidence="2 3">
    <name type="scientific">Scleroderma citrinum Foug A</name>
    <dbReference type="NCBI Taxonomy" id="1036808"/>
    <lineage>
        <taxon>Eukaryota</taxon>
        <taxon>Fungi</taxon>
        <taxon>Dikarya</taxon>
        <taxon>Basidiomycota</taxon>
        <taxon>Agaricomycotina</taxon>
        <taxon>Agaricomycetes</taxon>
        <taxon>Agaricomycetidae</taxon>
        <taxon>Boletales</taxon>
        <taxon>Sclerodermatineae</taxon>
        <taxon>Sclerodermataceae</taxon>
        <taxon>Scleroderma</taxon>
    </lineage>
</organism>
<feature type="transmembrane region" description="Helical" evidence="1">
    <location>
        <begin position="122"/>
        <end position="141"/>
    </location>
</feature>
<dbReference type="HOGENOM" id="CLU_1272930_0_0_1"/>
<gene>
    <name evidence="2" type="ORF">SCLCIDRAFT_1218839</name>
</gene>